<dbReference type="InterPro" id="IPR036465">
    <property type="entry name" value="vWFA_dom_sf"/>
</dbReference>
<accession>A0ABY7YZG7</accession>
<evidence type="ECO:0000256" key="1">
    <source>
        <dbReference type="SAM" id="Phobius"/>
    </source>
</evidence>
<evidence type="ECO:0000313" key="3">
    <source>
        <dbReference type="EMBL" id="WDR06632.1"/>
    </source>
</evidence>
<evidence type="ECO:0000313" key="4">
    <source>
        <dbReference type="Proteomes" id="UP001222118"/>
    </source>
</evidence>
<dbReference type="EMBL" id="CP118247">
    <property type="protein sequence ID" value="WDR06632.1"/>
    <property type="molecule type" value="Genomic_DNA"/>
</dbReference>
<dbReference type="InterPro" id="IPR028087">
    <property type="entry name" value="Tad_N"/>
</dbReference>
<keyword evidence="1" id="KW-0472">Membrane</keyword>
<name>A0ABY7YZG7_9HYPH</name>
<sequence>MTRLISVIKRFRSDERGVFAVIFGLAAVVLIALSGAVVDFVSMEQTRGRAQVALDAATLALQKQIFVAPLDEDGIKAKAQALMLNRINDANVTATVDGITVNIADGSLTLTAEMSMPTIFVRLVGVDNMRARILSEATRKKVKLEIAMVLDNSGSMGSSSRLTYLKQAANCATNIIFYDNNVDNTSSCNPVTGASKSTQVKMSVVPFTSTVNVGPSNSSASWIDTTGVSPISNDNFDNDDNETTAFIGNVNRLALYNSITNESWQGCVETRPHIATGGRQGFSIPTTPLPQRLCLLQCLCRTLRPTFPSGRADWAAATIILRTPLPHVIAQQMAAPVVLESRFIQDAIRATATETAM</sequence>
<dbReference type="Gene3D" id="3.40.50.410">
    <property type="entry name" value="von Willebrand factor, type A domain"/>
    <property type="match status" value="1"/>
</dbReference>
<keyword evidence="1" id="KW-1133">Transmembrane helix</keyword>
<dbReference type="RefSeq" id="WP_282212145.1">
    <property type="nucleotide sequence ID" value="NZ_CP118247.1"/>
</dbReference>
<feature type="transmembrane region" description="Helical" evidence="1">
    <location>
        <begin position="20"/>
        <end position="41"/>
    </location>
</feature>
<evidence type="ECO:0000259" key="2">
    <source>
        <dbReference type="Pfam" id="PF13400"/>
    </source>
</evidence>
<feature type="domain" description="Putative Flp pilus-assembly TadG-like N-terminal" evidence="2">
    <location>
        <begin position="17"/>
        <end position="60"/>
    </location>
</feature>
<reference evidence="3 4" key="1">
    <citation type="submission" date="2023-02" db="EMBL/GenBank/DDBJ databases">
        <title>Devosia chondri sp. nov., isolated from the phycosphere of marine algae.</title>
        <authorList>
            <person name="Kim J.M."/>
            <person name="Lee J.K."/>
            <person name="Choi B.J."/>
            <person name="Bayburt H."/>
            <person name="Jeon C.O."/>
        </authorList>
    </citation>
    <scope>NUCLEOTIDE SEQUENCE [LARGE SCALE GENOMIC DNA]</scope>
    <source>
        <strain evidence="3 4">G2-5</strain>
    </source>
</reference>
<organism evidence="3 4">
    <name type="scientific">Devosia rhodophyticola</name>
    <dbReference type="NCBI Taxonomy" id="3026423"/>
    <lineage>
        <taxon>Bacteria</taxon>
        <taxon>Pseudomonadati</taxon>
        <taxon>Pseudomonadota</taxon>
        <taxon>Alphaproteobacteria</taxon>
        <taxon>Hyphomicrobiales</taxon>
        <taxon>Devosiaceae</taxon>
        <taxon>Devosia</taxon>
    </lineage>
</organism>
<gene>
    <name evidence="3" type="ORF">PSQ90_03985</name>
</gene>
<dbReference type="Proteomes" id="UP001222118">
    <property type="component" value="Chromosome"/>
</dbReference>
<keyword evidence="4" id="KW-1185">Reference proteome</keyword>
<proteinExistence type="predicted"/>
<keyword evidence="1" id="KW-0812">Transmembrane</keyword>
<protein>
    <submittedName>
        <fullName evidence="3">Pilus assembly protein</fullName>
    </submittedName>
</protein>
<dbReference type="Pfam" id="PF13400">
    <property type="entry name" value="Tad"/>
    <property type="match status" value="1"/>
</dbReference>